<keyword evidence="3" id="KW-0646">Protease inhibitor</keyword>
<evidence type="ECO:0000256" key="3">
    <source>
        <dbReference type="ARBA" id="ARBA00022690"/>
    </source>
</evidence>
<dbReference type="PROSITE" id="PS50279">
    <property type="entry name" value="BPTI_KUNITZ_2"/>
    <property type="match status" value="1"/>
</dbReference>
<proteinExistence type="predicted"/>
<dbReference type="Gene3D" id="4.10.410.10">
    <property type="entry name" value="Pancreatic trypsin inhibitor Kunitz domain"/>
    <property type="match status" value="1"/>
</dbReference>
<feature type="domain" description="BPTI/Kunitz inhibitor" evidence="6">
    <location>
        <begin position="63"/>
        <end position="113"/>
    </location>
</feature>
<sequence length="172" mass="19374">MNWKLLLLSCVKGGETAQSELRMPFPSLHSSPALQTHSEKAVLRPGAPLTLLLLVFPTVMDVCRLQKDEGTCRDFVLKWYYDPKTKSCARFWYGGCGGNDNRFNTQKECEKLCTPGKRDQPHPWHPPSAEPGSLSSFKIHKAVWGRGAVGGRGGFYFYCGFCVRKSIQRTFK</sequence>
<reference evidence="7" key="2">
    <citation type="submission" date="2025-08" db="UniProtKB">
        <authorList>
            <consortium name="Ensembl"/>
        </authorList>
    </citation>
    <scope>IDENTIFICATION</scope>
</reference>
<dbReference type="InterPro" id="IPR036880">
    <property type="entry name" value="Kunitz_BPTI_sf"/>
</dbReference>
<reference evidence="7" key="1">
    <citation type="submission" date="2020-02" db="EMBL/GenBank/DDBJ databases">
        <authorList>
            <person name="Enbody D E."/>
            <person name="Pettersson E M."/>
        </authorList>
    </citation>
    <scope>NUCLEOTIDE SEQUENCE [LARGE SCALE GENOMIC DNA]</scope>
</reference>
<dbReference type="PANTHER" id="PTHR10083:SF381">
    <property type="entry name" value="BPTI_KUNITZ INHIBITOR DOMAIN-CONTAINING PROTEIN"/>
    <property type="match status" value="1"/>
</dbReference>
<dbReference type="Proteomes" id="UP000694382">
    <property type="component" value="Chromosome 7"/>
</dbReference>
<evidence type="ECO:0000313" key="8">
    <source>
        <dbReference type="Proteomes" id="UP000694382"/>
    </source>
</evidence>
<evidence type="ECO:0000256" key="4">
    <source>
        <dbReference type="ARBA" id="ARBA00022900"/>
    </source>
</evidence>
<evidence type="ECO:0000256" key="2">
    <source>
        <dbReference type="ARBA" id="ARBA00022525"/>
    </source>
</evidence>
<evidence type="ECO:0000259" key="6">
    <source>
        <dbReference type="PROSITE" id="PS50279"/>
    </source>
</evidence>
<evidence type="ECO:0000256" key="5">
    <source>
        <dbReference type="ARBA" id="ARBA00023157"/>
    </source>
</evidence>
<dbReference type="Ensembl" id="ENSCPVT00000025668.1">
    <property type="protein sequence ID" value="ENSCPVP00000024923.1"/>
    <property type="gene ID" value="ENSCPVG00000017255.1"/>
</dbReference>
<dbReference type="PROSITE" id="PS00280">
    <property type="entry name" value="BPTI_KUNITZ_1"/>
    <property type="match status" value="1"/>
</dbReference>
<dbReference type="SMART" id="SM00131">
    <property type="entry name" value="KU"/>
    <property type="match status" value="1"/>
</dbReference>
<keyword evidence="5" id="KW-1015">Disulfide bond</keyword>
<evidence type="ECO:0000313" key="7">
    <source>
        <dbReference type="Ensembl" id="ENSCPVP00000024923.1"/>
    </source>
</evidence>
<dbReference type="PRINTS" id="PR00759">
    <property type="entry name" value="BASICPTASE"/>
</dbReference>
<dbReference type="GO" id="GO:0005615">
    <property type="term" value="C:extracellular space"/>
    <property type="evidence" value="ECO:0007669"/>
    <property type="project" value="TreeGrafter"/>
</dbReference>
<dbReference type="CDD" id="cd22629">
    <property type="entry name" value="Kunitz_collagen_alpha3_VI"/>
    <property type="match status" value="1"/>
</dbReference>
<keyword evidence="4" id="KW-0722">Serine protease inhibitor</keyword>
<name>A0A8U8B524_GEOPR</name>
<dbReference type="Pfam" id="PF00014">
    <property type="entry name" value="Kunitz_BPTI"/>
    <property type="match status" value="1"/>
</dbReference>
<accession>A0A8U8B524</accession>
<reference evidence="7" key="3">
    <citation type="submission" date="2025-09" db="UniProtKB">
        <authorList>
            <consortium name="Ensembl"/>
        </authorList>
    </citation>
    <scope>IDENTIFICATION</scope>
</reference>
<comment type="subcellular location">
    <subcellularLocation>
        <location evidence="1">Secreted</location>
    </subcellularLocation>
</comment>
<keyword evidence="8" id="KW-1185">Reference proteome</keyword>
<dbReference type="AlphaFoldDB" id="A0A8U8B524"/>
<organism evidence="7 8">
    <name type="scientific">Geospiza parvula</name>
    <name type="common">Small tree-finch</name>
    <name type="synonym">Camarhynchus parvulus</name>
    <dbReference type="NCBI Taxonomy" id="87175"/>
    <lineage>
        <taxon>Eukaryota</taxon>
        <taxon>Metazoa</taxon>
        <taxon>Chordata</taxon>
        <taxon>Craniata</taxon>
        <taxon>Vertebrata</taxon>
        <taxon>Euteleostomi</taxon>
        <taxon>Archelosauria</taxon>
        <taxon>Archosauria</taxon>
        <taxon>Dinosauria</taxon>
        <taxon>Saurischia</taxon>
        <taxon>Theropoda</taxon>
        <taxon>Coelurosauria</taxon>
        <taxon>Aves</taxon>
        <taxon>Neognathae</taxon>
        <taxon>Neoaves</taxon>
        <taxon>Telluraves</taxon>
        <taxon>Australaves</taxon>
        <taxon>Passeriformes</taxon>
        <taxon>Thraupidae</taxon>
        <taxon>Camarhynchus</taxon>
    </lineage>
</organism>
<protein>
    <recommendedName>
        <fullName evidence="6">BPTI/Kunitz inhibitor domain-containing protein</fullName>
    </recommendedName>
</protein>
<dbReference type="InterPro" id="IPR050098">
    <property type="entry name" value="TFPI/VKTCI-like"/>
</dbReference>
<keyword evidence="2" id="KW-0964">Secreted</keyword>
<dbReference type="GO" id="GO:0004867">
    <property type="term" value="F:serine-type endopeptidase inhibitor activity"/>
    <property type="evidence" value="ECO:0007669"/>
    <property type="project" value="UniProtKB-KW"/>
</dbReference>
<dbReference type="SUPFAM" id="SSF57362">
    <property type="entry name" value="BPTI-like"/>
    <property type="match status" value="1"/>
</dbReference>
<dbReference type="PANTHER" id="PTHR10083">
    <property type="entry name" value="KUNITZ-TYPE PROTEASE INHIBITOR-RELATED"/>
    <property type="match status" value="1"/>
</dbReference>
<dbReference type="InterPro" id="IPR020901">
    <property type="entry name" value="Prtase_inh_Kunz-CS"/>
</dbReference>
<dbReference type="InterPro" id="IPR002223">
    <property type="entry name" value="Kunitz_BPTI"/>
</dbReference>
<evidence type="ECO:0000256" key="1">
    <source>
        <dbReference type="ARBA" id="ARBA00004613"/>
    </source>
</evidence>